<evidence type="ECO:0000313" key="3">
    <source>
        <dbReference type="Proteomes" id="UP000438699"/>
    </source>
</evidence>
<protein>
    <submittedName>
        <fullName evidence="2">Uncharacterized protein</fullName>
    </submittedName>
</protein>
<comment type="caution">
    <text evidence="2">The sequence shown here is derived from an EMBL/GenBank/DDBJ whole genome shotgun (WGS) entry which is preliminary data.</text>
</comment>
<feature type="region of interest" description="Disordered" evidence="1">
    <location>
        <begin position="306"/>
        <end position="330"/>
    </location>
</feature>
<gene>
    <name evidence="2" type="ORF">F8A88_10535</name>
</gene>
<sequence>MNVERLARLIDLIVDDFEENEIGPKLSNLAAALQTKLTTPNPDNDQRFKTQLDTLHQTLESSRLNELTPSQALVFEEIEAADRVGHGLAVRVMDILNSNALTANLAQQQLAELANEITGFANELSTLLNGLEKINVEPDYLEEGEAEVSIVFPIDSSETSLEYLRKEVDDLNKIFKVLTEVVDGDTASTKLRTIGSSSLLVTVGASLGVALVAAKVINQLIVMYKNVMDIRIKQEELEIIKGKKKQQIDKLLEESQVDILNDGIKALVKELIALYKGDKGRKEELAGFLDRYLRKLARKFDDGFSFEVDSEEPDEPEADENGNVDGEELRGYEIAMAQQREIQSANEAMKSLQRHEGPILALGTVDEDVDEDAPLEA</sequence>
<feature type="compositionally biased region" description="Acidic residues" evidence="1">
    <location>
        <begin position="308"/>
        <end position="326"/>
    </location>
</feature>
<proteinExistence type="predicted"/>
<feature type="compositionally biased region" description="Acidic residues" evidence="1">
    <location>
        <begin position="365"/>
        <end position="377"/>
    </location>
</feature>
<evidence type="ECO:0000256" key="1">
    <source>
        <dbReference type="SAM" id="MobiDB-lite"/>
    </source>
</evidence>
<reference evidence="2 3" key="1">
    <citation type="journal article" date="2017" name="Int. J. Syst. Evol. Microbiol.">
        <title>Desulfovibrio senegalensis sp. nov., a mesophilic sulfate reducer isolated from marine sediment.</title>
        <authorList>
            <person name="Thioye A."/>
            <person name="Gam Z.B.A."/>
            <person name="Mbengue M."/>
            <person name="Cayol J.L."/>
            <person name="Joseph-Bartoli M."/>
            <person name="Toure-Kane C."/>
            <person name="Labat M."/>
        </authorList>
    </citation>
    <scope>NUCLEOTIDE SEQUENCE [LARGE SCALE GENOMIC DNA]</scope>
    <source>
        <strain evidence="2 3">DSM 101509</strain>
    </source>
</reference>
<feature type="region of interest" description="Disordered" evidence="1">
    <location>
        <begin position="356"/>
        <end position="377"/>
    </location>
</feature>
<evidence type="ECO:0000313" key="2">
    <source>
        <dbReference type="EMBL" id="KAB1441375.1"/>
    </source>
</evidence>
<dbReference type="RefSeq" id="WP_151151118.1">
    <property type="nucleotide sequence ID" value="NZ_WAIE01000004.1"/>
</dbReference>
<organism evidence="2 3">
    <name type="scientific">Pseudodesulfovibrio senegalensis</name>
    <dbReference type="NCBI Taxonomy" id="1721087"/>
    <lineage>
        <taxon>Bacteria</taxon>
        <taxon>Pseudomonadati</taxon>
        <taxon>Thermodesulfobacteriota</taxon>
        <taxon>Desulfovibrionia</taxon>
        <taxon>Desulfovibrionales</taxon>
        <taxon>Desulfovibrionaceae</taxon>
    </lineage>
</organism>
<keyword evidence="3" id="KW-1185">Reference proteome</keyword>
<dbReference type="EMBL" id="WAIE01000004">
    <property type="protein sequence ID" value="KAB1441375.1"/>
    <property type="molecule type" value="Genomic_DNA"/>
</dbReference>
<accession>A0A6N6N1U4</accession>
<dbReference type="Proteomes" id="UP000438699">
    <property type="component" value="Unassembled WGS sequence"/>
</dbReference>
<dbReference type="OrthoDB" id="1550362at2"/>
<dbReference type="AlphaFoldDB" id="A0A6N6N1U4"/>
<name>A0A6N6N1U4_9BACT</name>